<gene>
    <name evidence="1" type="ORF">MGWOODY_XGa803</name>
</gene>
<name>A0A160TX33_9ZZZZ</name>
<dbReference type="AlphaFoldDB" id="A0A160TX33"/>
<organism evidence="1">
    <name type="scientific">hydrothermal vent metagenome</name>
    <dbReference type="NCBI Taxonomy" id="652676"/>
    <lineage>
        <taxon>unclassified sequences</taxon>
        <taxon>metagenomes</taxon>
        <taxon>ecological metagenomes</taxon>
    </lineage>
</organism>
<accession>A0A160TX33</accession>
<reference evidence="1" key="1">
    <citation type="submission" date="2015-10" db="EMBL/GenBank/DDBJ databases">
        <authorList>
            <person name="Gilbert D.G."/>
        </authorList>
    </citation>
    <scope>NUCLEOTIDE SEQUENCE</scope>
</reference>
<evidence type="ECO:0000313" key="1">
    <source>
        <dbReference type="EMBL" id="CUS54478.1"/>
    </source>
</evidence>
<sequence>MSLGGPCTGVRGTVFCFSLNINRMIYPDQVDALLLIGVG</sequence>
<protein>
    <submittedName>
        <fullName evidence="1">Uncharacterized protein</fullName>
    </submittedName>
</protein>
<dbReference type="EMBL" id="CZRL01000104">
    <property type="protein sequence ID" value="CUS54478.1"/>
    <property type="molecule type" value="Genomic_DNA"/>
</dbReference>
<proteinExistence type="predicted"/>